<reference evidence="2 3" key="1">
    <citation type="submission" date="2019-02" db="EMBL/GenBank/DDBJ databases">
        <title>Deep-cultivation of Planctomycetes and their phenomic and genomic characterization uncovers novel biology.</title>
        <authorList>
            <person name="Wiegand S."/>
            <person name="Jogler M."/>
            <person name="Boedeker C."/>
            <person name="Pinto D."/>
            <person name="Vollmers J."/>
            <person name="Rivas-Marin E."/>
            <person name="Kohn T."/>
            <person name="Peeters S.H."/>
            <person name="Heuer A."/>
            <person name="Rast P."/>
            <person name="Oberbeckmann S."/>
            <person name="Bunk B."/>
            <person name="Jeske O."/>
            <person name="Meyerdierks A."/>
            <person name="Storesund J.E."/>
            <person name="Kallscheuer N."/>
            <person name="Luecker S."/>
            <person name="Lage O.M."/>
            <person name="Pohl T."/>
            <person name="Merkel B.J."/>
            <person name="Hornburger P."/>
            <person name="Mueller R.-W."/>
            <person name="Bruemmer F."/>
            <person name="Labrenz M."/>
            <person name="Spormann A.M."/>
            <person name="Op den Camp H."/>
            <person name="Overmann J."/>
            <person name="Amann R."/>
            <person name="Jetten M.S.M."/>
            <person name="Mascher T."/>
            <person name="Medema M.H."/>
            <person name="Devos D.P."/>
            <person name="Kaster A.-K."/>
            <person name="Ovreas L."/>
            <person name="Rohde M."/>
            <person name="Galperin M.Y."/>
            <person name="Jogler C."/>
        </authorList>
    </citation>
    <scope>NUCLEOTIDE SEQUENCE [LARGE SCALE GENOMIC DNA]</scope>
    <source>
        <strain evidence="2 3">Poly30</strain>
    </source>
</reference>
<accession>A0A518EVE9</accession>
<feature type="chain" id="PRO_5022092134" evidence="1">
    <location>
        <begin position="37"/>
        <end position="465"/>
    </location>
</feature>
<feature type="signal peptide" evidence="1">
    <location>
        <begin position="1"/>
        <end position="36"/>
    </location>
</feature>
<dbReference type="EMBL" id="CP036434">
    <property type="protein sequence ID" value="QDV08038.1"/>
    <property type="molecule type" value="Genomic_DNA"/>
</dbReference>
<organism evidence="2 3">
    <name type="scientific">Saltatorellus ferox</name>
    <dbReference type="NCBI Taxonomy" id="2528018"/>
    <lineage>
        <taxon>Bacteria</taxon>
        <taxon>Pseudomonadati</taxon>
        <taxon>Planctomycetota</taxon>
        <taxon>Planctomycetia</taxon>
        <taxon>Planctomycetia incertae sedis</taxon>
        <taxon>Saltatorellus</taxon>
    </lineage>
</organism>
<evidence type="ECO:0000313" key="2">
    <source>
        <dbReference type="EMBL" id="QDV08038.1"/>
    </source>
</evidence>
<dbReference type="RefSeq" id="WP_145199996.1">
    <property type="nucleotide sequence ID" value="NZ_CP036434.1"/>
</dbReference>
<dbReference type="Proteomes" id="UP000320390">
    <property type="component" value="Chromosome"/>
</dbReference>
<evidence type="ECO:0000313" key="3">
    <source>
        <dbReference type="Proteomes" id="UP000320390"/>
    </source>
</evidence>
<name>A0A518EVE9_9BACT</name>
<gene>
    <name evidence="2" type="ORF">Poly30_35740</name>
</gene>
<keyword evidence="1" id="KW-0732">Signal</keyword>
<dbReference type="AlphaFoldDB" id="A0A518EVE9"/>
<evidence type="ECO:0000256" key="1">
    <source>
        <dbReference type="SAM" id="SignalP"/>
    </source>
</evidence>
<keyword evidence="3" id="KW-1185">Reference proteome</keyword>
<proteinExistence type="predicted"/>
<sequence length="465" mass="48189" precursor="true">MNHSHLPWGQSVLASRGHSVAVLASALFLSAGSSYAQESGAFAPTKAPSAARHAGTYHVVSGTWTRRGKQLGSMARAAGADVIYSNTALSSYFSTAGGTGGFAPNSTNFDEGTIPTTANTLPFAGTVDRDTYTVNGFEIGYCDFGAADTSGWEVSFYESYAPCTANNSPTATIATTGLPAGGQCWIIDIDLTGGQEFQLTGDGGDGFQNDPALDSFGWSYRYIGSDGSGAAGFQLAADPTFTDPGSTVGGGTYYGGPSACANGTTGLQTQDLWWLEDPTNTSTGCYFFGGYSNNNGCGSPFNPFASFYMEIYADAGMGSPIGTTYCMSTPNSTGVMTDLTITGSETVGDDNVLLVGSQMTPGSLGFFITSQTQGFVANPGGSAGNLCVVNNVGRFLQNISQLKNADAMGQISLDTNLGEWSVNNIPISTPPLFYGATAGLTTNFQLWHRDVGGSNFSNGVAVTWQ</sequence>
<protein>
    <submittedName>
        <fullName evidence="2">Uncharacterized protein</fullName>
    </submittedName>
</protein>